<evidence type="ECO:0000313" key="20">
    <source>
        <dbReference type="Proteomes" id="UP000532866"/>
    </source>
</evidence>
<dbReference type="EMBL" id="JAARRU010000011">
    <property type="protein sequence ID" value="MBC1567256.1"/>
    <property type="molecule type" value="Genomic_DNA"/>
</dbReference>
<dbReference type="EMBL" id="JAASTX010000043">
    <property type="protein sequence ID" value="MBC1493573.1"/>
    <property type="molecule type" value="Genomic_DNA"/>
</dbReference>
<evidence type="ECO:0000313" key="22">
    <source>
        <dbReference type="Proteomes" id="UP000539064"/>
    </source>
</evidence>
<comment type="caution">
    <text evidence="2">The sequence shown here is derived from an EMBL/GenBank/DDBJ whole genome shotgun (WGS) entry which is preliminary data.</text>
</comment>
<protein>
    <recommendedName>
        <fullName evidence="1">ABM domain-containing protein</fullName>
    </recommendedName>
</protein>
<accession>A0A099WBR7</accession>
<dbReference type="EMBL" id="JAARPT010000014">
    <property type="protein sequence ID" value="MBC1403173.1"/>
    <property type="molecule type" value="Genomic_DNA"/>
</dbReference>
<dbReference type="EMBL" id="JAARYY010000015">
    <property type="protein sequence ID" value="MBC2245684.1"/>
    <property type="molecule type" value="Genomic_DNA"/>
</dbReference>
<dbReference type="eggNOG" id="ENOG5033VSF">
    <property type="taxonomic scope" value="Bacteria"/>
</dbReference>
<proteinExistence type="predicted"/>
<dbReference type="Gene3D" id="3.30.70.100">
    <property type="match status" value="1"/>
</dbReference>
<evidence type="ECO:0000313" key="18">
    <source>
        <dbReference type="Proteomes" id="UP000519573"/>
    </source>
</evidence>
<evidence type="ECO:0000259" key="1">
    <source>
        <dbReference type="PROSITE" id="PS51725"/>
    </source>
</evidence>
<dbReference type="Proteomes" id="UP000543379">
    <property type="component" value="Unassembled WGS sequence"/>
</dbReference>
<dbReference type="Proteomes" id="UP000544413">
    <property type="component" value="Unassembled WGS sequence"/>
</dbReference>
<dbReference type="InterPro" id="IPR007138">
    <property type="entry name" value="ABM_dom"/>
</dbReference>
<dbReference type="Proteomes" id="UP000532866">
    <property type="component" value="Unassembled WGS sequence"/>
</dbReference>
<dbReference type="Pfam" id="PF03992">
    <property type="entry name" value="ABM"/>
    <property type="match status" value="1"/>
</dbReference>
<dbReference type="InterPro" id="IPR011008">
    <property type="entry name" value="Dimeric_a/b-barrel"/>
</dbReference>
<evidence type="ECO:0000313" key="26">
    <source>
        <dbReference type="Proteomes" id="UP000548082"/>
    </source>
</evidence>
<organism evidence="2 17">
    <name type="scientific">Listeria booriae</name>
    <dbReference type="NCBI Taxonomy" id="1552123"/>
    <lineage>
        <taxon>Bacteria</taxon>
        <taxon>Bacillati</taxon>
        <taxon>Bacillota</taxon>
        <taxon>Bacilli</taxon>
        <taxon>Bacillales</taxon>
        <taxon>Listeriaceae</taxon>
        <taxon>Listeria</taxon>
    </lineage>
</organism>
<reference evidence="2 17" key="1">
    <citation type="submission" date="2014-05" db="EMBL/GenBank/DDBJ databases">
        <title>Novel Listeriaceae from food processing environments.</title>
        <authorList>
            <person name="den Bakker H.C."/>
        </authorList>
    </citation>
    <scope>NUCLEOTIDE SEQUENCE [LARGE SCALE GENOMIC DNA]</scope>
    <source>
        <strain evidence="2 17">FSL A5-0281</strain>
    </source>
</reference>
<dbReference type="EMBL" id="JAAROV010000010">
    <property type="protein sequence ID" value="MBC1318555.1"/>
    <property type="molecule type" value="Genomic_DNA"/>
</dbReference>
<evidence type="ECO:0000313" key="29">
    <source>
        <dbReference type="Proteomes" id="UP000574104"/>
    </source>
</evidence>
<reference evidence="18 19" key="2">
    <citation type="submission" date="2020-03" db="EMBL/GenBank/DDBJ databases">
        <title>Soil Listeria distribution.</title>
        <authorList>
            <person name="Liao J."/>
            <person name="Wiedmann M."/>
        </authorList>
    </citation>
    <scope>NUCLEOTIDE SEQUENCE [LARGE SCALE GENOMIC DNA]</scope>
    <source>
        <strain evidence="16 28">FSL L7-0039</strain>
        <strain evidence="15 27">FSL L7-0153</strain>
        <strain evidence="14 18">FSL L7-0245</strain>
        <strain evidence="13 19">FSL L7-0360</strain>
        <strain evidence="11 22">FSL L7-0978</strain>
        <strain evidence="12 26">FSL L7-0990</strain>
        <strain evidence="10 29">FSL L7-1299</strain>
        <strain evidence="8 23">FSL L7-1387</strain>
        <strain evidence="9 30">FSL L7-1427</strain>
        <strain evidence="7 21">FSL L7-1547</strain>
        <strain evidence="6 25">FSL L7-1658</strain>
        <strain evidence="5 31">FSL L7-1681</strain>
        <strain evidence="3 24">FSL L7-1816</strain>
        <strain evidence="4 20">FSL L7-1833</strain>
    </source>
</reference>
<dbReference type="EMBL" id="JAARPL010000017">
    <property type="protein sequence ID" value="MBC1373760.1"/>
    <property type="molecule type" value="Genomic_DNA"/>
</dbReference>
<dbReference type="OrthoDB" id="2361265at2"/>
<evidence type="ECO:0000313" key="7">
    <source>
        <dbReference type="EMBL" id="MBC1493573.1"/>
    </source>
</evidence>
<evidence type="ECO:0000313" key="24">
    <source>
        <dbReference type="Proteomes" id="UP000543379"/>
    </source>
</evidence>
<dbReference type="EMBL" id="JAARVD010000012">
    <property type="protein sequence ID" value="MBC1798532.1"/>
    <property type="molecule type" value="Genomic_DNA"/>
</dbReference>
<evidence type="ECO:0000313" key="19">
    <source>
        <dbReference type="Proteomes" id="UP000529446"/>
    </source>
</evidence>
<dbReference type="Proteomes" id="UP000565628">
    <property type="component" value="Unassembled WGS sequence"/>
</dbReference>
<dbReference type="Proteomes" id="UP000550367">
    <property type="component" value="Unassembled WGS sequence"/>
</dbReference>
<dbReference type="EMBL" id="JAASWV010000032">
    <property type="protein sequence ID" value="MBC2312391.1"/>
    <property type="molecule type" value="Genomic_DNA"/>
</dbReference>
<dbReference type="Proteomes" id="UP000541955">
    <property type="component" value="Unassembled WGS sequence"/>
</dbReference>
<evidence type="ECO:0000313" key="12">
    <source>
        <dbReference type="EMBL" id="MBC1798532.1"/>
    </source>
</evidence>
<dbReference type="Proteomes" id="UP000029844">
    <property type="component" value="Unassembled WGS sequence"/>
</dbReference>
<evidence type="ECO:0000313" key="28">
    <source>
        <dbReference type="Proteomes" id="UP000565628"/>
    </source>
</evidence>
<evidence type="ECO:0000313" key="16">
    <source>
        <dbReference type="EMBL" id="MBC2312391.1"/>
    </source>
</evidence>
<dbReference type="PROSITE" id="PS51725">
    <property type="entry name" value="ABM"/>
    <property type="match status" value="1"/>
</dbReference>
<dbReference type="GeneID" id="58716443"/>
<dbReference type="AlphaFoldDB" id="A0A099WBR7"/>
<dbReference type="SUPFAM" id="SSF54909">
    <property type="entry name" value="Dimeric alpha+beta barrel"/>
    <property type="match status" value="1"/>
</dbReference>
<dbReference type="Proteomes" id="UP000539064">
    <property type="component" value="Unassembled WGS sequence"/>
</dbReference>
<keyword evidence="17" id="KW-1185">Reference proteome</keyword>
<evidence type="ECO:0000313" key="17">
    <source>
        <dbReference type="Proteomes" id="UP000029844"/>
    </source>
</evidence>
<dbReference type="Proteomes" id="UP000591929">
    <property type="component" value="Unassembled WGS sequence"/>
</dbReference>
<dbReference type="EMBL" id="JNFA01000007">
    <property type="protein sequence ID" value="KGL43239.1"/>
    <property type="molecule type" value="Genomic_DNA"/>
</dbReference>
<evidence type="ECO:0000313" key="4">
    <source>
        <dbReference type="EMBL" id="MBC1333572.1"/>
    </source>
</evidence>
<dbReference type="Proteomes" id="UP000533953">
    <property type="component" value="Unassembled WGS sequence"/>
</dbReference>
<dbReference type="EMBL" id="JAARXI010000016">
    <property type="protein sequence ID" value="MBC2118365.1"/>
    <property type="molecule type" value="Genomic_DNA"/>
</dbReference>
<dbReference type="EMBL" id="JAARSH010000019">
    <property type="protein sequence ID" value="MBC1618062.1"/>
    <property type="molecule type" value="Genomic_DNA"/>
</dbReference>
<dbReference type="Proteomes" id="UP000519573">
    <property type="component" value="Unassembled WGS sequence"/>
</dbReference>
<evidence type="ECO:0000313" key="3">
    <source>
        <dbReference type="EMBL" id="MBC1318555.1"/>
    </source>
</evidence>
<evidence type="ECO:0000313" key="25">
    <source>
        <dbReference type="Proteomes" id="UP000544413"/>
    </source>
</evidence>
<name>A0A099WBR7_9LIST</name>
<evidence type="ECO:0000313" key="10">
    <source>
        <dbReference type="EMBL" id="MBC1618062.1"/>
    </source>
</evidence>
<dbReference type="Proteomes" id="UP000574104">
    <property type="component" value="Unassembled WGS sequence"/>
</dbReference>
<evidence type="ECO:0000313" key="23">
    <source>
        <dbReference type="Proteomes" id="UP000541955"/>
    </source>
</evidence>
<dbReference type="RefSeq" id="WP_036084201.1">
    <property type="nucleotide sequence ID" value="NZ_CBCSHQ010000024.1"/>
</dbReference>
<evidence type="ECO:0000313" key="11">
    <source>
        <dbReference type="EMBL" id="MBC1794995.1"/>
    </source>
</evidence>
<dbReference type="EMBL" id="JAARYH010000012">
    <property type="protein sequence ID" value="MBC2168200.1"/>
    <property type="molecule type" value="Genomic_DNA"/>
</dbReference>
<evidence type="ECO:0000313" key="2">
    <source>
        <dbReference type="EMBL" id="KGL43239.1"/>
    </source>
</evidence>
<dbReference type="EMBL" id="JAAROL010000012">
    <property type="protein sequence ID" value="MBC1333572.1"/>
    <property type="molecule type" value="Genomic_DNA"/>
</dbReference>
<evidence type="ECO:0000313" key="30">
    <source>
        <dbReference type="Proteomes" id="UP000586951"/>
    </source>
</evidence>
<evidence type="ECO:0000313" key="13">
    <source>
        <dbReference type="EMBL" id="MBC2118365.1"/>
    </source>
</evidence>
<dbReference type="EMBL" id="JAARRW010000013">
    <property type="protein sequence ID" value="MBC1563745.1"/>
    <property type="molecule type" value="Genomic_DNA"/>
</dbReference>
<feature type="domain" description="ABM" evidence="1">
    <location>
        <begin position="2"/>
        <end position="97"/>
    </location>
</feature>
<evidence type="ECO:0000313" key="31">
    <source>
        <dbReference type="Proteomes" id="UP000591929"/>
    </source>
</evidence>
<evidence type="ECO:0000313" key="15">
    <source>
        <dbReference type="EMBL" id="MBC2245684.1"/>
    </source>
</evidence>
<evidence type="ECO:0000313" key="21">
    <source>
        <dbReference type="Proteomes" id="UP000533953"/>
    </source>
</evidence>
<evidence type="ECO:0000313" key="5">
    <source>
        <dbReference type="EMBL" id="MBC1373760.1"/>
    </source>
</evidence>
<evidence type="ECO:0000313" key="8">
    <source>
        <dbReference type="EMBL" id="MBC1563745.1"/>
    </source>
</evidence>
<dbReference type="Proteomes" id="UP000548082">
    <property type="component" value="Unassembled WGS sequence"/>
</dbReference>
<dbReference type="Proteomes" id="UP000529446">
    <property type="component" value="Unassembled WGS sequence"/>
</dbReference>
<evidence type="ECO:0000313" key="14">
    <source>
        <dbReference type="EMBL" id="MBC2168200.1"/>
    </source>
</evidence>
<evidence type="ECO:0000313" key="27">
    <source>
        <dbReference type="Proteomes" id="UP000550367"/>
    </source>
</evidence>
<dbReference type="EMBL" id="JAARVG010000022">
    <property type="protein sequence ID" value="MBC1794995.1"/>
    <property type="molecule type" value="Genomic_DNA"/>
</dbReference>
<evidence type="ECO:0000313" key="9">
    <source>
        <dbReference type="EMBL" id="MBC1567256.1"/>
    </source>
</evidence>
<evidence type="ECO:0000313" key="6">
    <source>
        <dbReference type="EMBL" id="MBC1403173.1"/>
    </source>
</evidence>
<dbReference type="Proteomes" id="UP000586951">
    <property type="component" value="Unassembled WGS sequence"/>
</dbReference>
<gene>
    <name evidence="2" type="ORF">EP57_03260</name>
    <name evidence="4" type="ORF">HB759_16625</name>
    <name evidence="3" type="ORF">HB811_17385</name>
    <name evidence="6" type="ORF">HB836_16390</name>
    <name evidence="5" type="ORF">HB847_15520</name>
    <name evidence="8" type="ORF">HB902_16845</name>
    <name evidence="10" type="ORF">HB904_17955</name>
    <name evidence="9" type="ORF">HB907_17755</name>
    <name evidence="11" type="ORF">HCA52_16330</name>
    <name evidence="12" type="ORF">HCA55_17470</name>
    <name evidence="13" type="ORF">HCB06_17150</name>
    <name evidence="15" type="ORF">HCB25_16605</name>
    <name evidence="14" type="ORF">HCB26_16605</name>
    <name evidence="7" type="ORF">HCI99_17310</name>
    <name evidence="16" type="ORF">HCJ81_15955</name>
</gene>
<sequence>MHIETVSIEFETTNKEKMLQSVAHHREEMAEFEGFLGYEVWLKEGARKSTVMNVSRWASKEEFTVWMKQHRDFHREMKRTGGGGGSELVVTRQTGSYDMIEVN</sequence>